<evidence type="ECO:0000256" key="8">
    <source>
        <dbReference type="PROSITE-ProRule" id="PRU00169"/>
    </source>
</evidence>
<dbReference type="EMBL" id="MLBF01000004">
    <property type="protein sequence ID" value="OLN33268.1"/>
    <property type="molecule type" value="Genomic_DNA"/>
</dbReference>
<dbReference type="Pfam" id="PF00486">
    <property type="entry name" value="Trans_reg_C"/>
    <property type="match status" value="1"/>
</dbReference>
<dbReference type="CDD" id="cd19935">
    <property type="entry name" value="REC_OmpR_CusR-like"/>
    <property type="match status" value="1"/>
</dbReference>
<dbReference type="SMART" id="SM00862">
    <property type="entry name" value="Trans_reg_C"/>
    <property type="match status" value="1"/>
</dbReference>
<dbReference type="SMART" id="SM00448">
    <property type="entry name" value="REC"/>
    <property type="match status" value="1"/>
</dbReference>
<dbReference type="InterPro" id="IPR016032">
    <property type="entry name" value="Sig_transdc_resp-reg_C-effctor"/>
</dbReference>
<evidence type="ECO:0000313" key="13">
    <source>
        <dbReference type="Proteomes" id="UP000186102"/>
    </source>
</evidence>
<dbReference type="GO" id="GO:0000976">
    <property type="term" value="F:transcription cis-regulatory region binding"/>
    <property type="evidence" value="ECO:0007669"/>
    <property type="project" value="TreeGrafter"/>
</dbReference>
<evidence type="ECO:0000259" key="11">
    <source>
        <dbReference type="PROSITE" id="PS51755"/>
    </source>
</evidence>
<dbReference type="InterPro" id="IPR039420">
    <property type="entry name" value="WalR-like"/>
</dbReference>
<dbReference type="SUPFAM" id="SSF52172">
    <property type="entry name" value="CheY-like"/>
    <property type="match status" value="1"/>
</dbReference>
<evidence type="ECO:0000256" key="2">
    <source>
        <dbReference type="ARBA" id="ARBA00022553"/>
    </source>
</evidence>
<dbReference type="Gene3D" id="3.40.50.2300">
    <property type="match status" value="1"/>
</dbReference>
<evidence type="ECO:0000256" key="7">
    <source>
        <dbReference type="ARBA" id="ARBA00024867"/>
    </source>
</evidence>
<evidence type="ECO:0000256" key="1">
    <source>
        <dbReference type="ARBA" id="ARBA00018672"/>
    </source>
</evidence>
<proteinExistence type="predicted"/>
<dbReference type="InterPro" id="IPR036388">
    <property type="entry name" value="WH-like_DNA-bd_sf"/>
</dbReference>
<dbReference type="GO" id="GO:0032993">
    <property type="term" value="C:protein-DNA complex"/>
    <property type="evidence" value="ECO:0007669"/>
    <property type="project" value="TreeGrafter"/>
</dbReference>
<gene>
    <name evidence="12" type="ORF">DSOL_0995</name>
</gene>
<dbReference type="RefSeq" id="WP_075363751.1">
    <property type="nucleotide sequence ID" value="NZ_MLBF01000004.1"/>
</dbReference>
<dbReference type="GO" id="GO:0000156">
    <property type="term" value="F:phosphorelay response regulator activity"/>
    <property type="evidence" value="ECO:0007669"/>
    <property type="project" value="TreeGrafter"/>
</dbReference>
<dbReference type="Gene3D" id="6.10.250.690">
    <property type="match status" value="1"/>
</dbReference>
<dbReference type="Proteomes" id="UP000186102">
    <property type="component" value="Unassembled WGS sequence"/>
</dbReference>
<feature type="domain" description="OmpR/PhoB-type" evidence="11">
    <location>
        <begin position="126"/>
        <end position="222"/>
    </location>
</feature>
<name>A0A1Q8R119_9FIRM</name>
<evidence type="ECO:0000256" key="4">
    <source>
        <dbReference type="ARBA" id="ARBA00023015"/>
    </source>
</evidence>
<evidence type="ECO:0000259" key="10">
    <source>
        <dbReference type="PROSITE" id="PS50110"/>
    </source>
</evidence>
<evidence type="ECO:0000256" key="3">
    <source>
        <dbReference type="ARBA" id="ARBA00023012"/>
    </source>
</evidence>
<feature type="domain" description="Response regulatory" evidence="10">
    <location>
        <begin position="2"/>
        <end position="116"/>
    </location>
</feature>
<dbReference type="InterPro" id="IPR001789">
    <property type="entry name" value="Sig_transdc_resp-reg_receiver"/>
</dbReference>
<keyword evidence="13" id="KW-1185">Reference proteome</keyword>
<evidence type="ECO:0000256" key="5">
    <source>
        <dbReference type="ARBA" id="ARBA00023125"/>
    </source>
</evidence>
<dbReference type="Gene3D" id="1.10.10.10">
    <property type="entry name" value="Winged helix-like DNA-binding domain superfamily/Winged helix DNA-binding domain"/>
    <property type="match status" value="1"/>
</dbReference>
<comment type="function">
    <text evidence="7">May play the central regulatory role in sporulation. It may be an element of the effector pathway responsible for the activation of sporulation genes in response to nutritional stress. Spo0A may act in concert with spo0H (a sigma factor) to control the expression of some genes that are critical to the sporulation process.</text>
</comment>
<dbReference type="InterPro" id="IPR001867">
    <property type="entry name" value="OmpR/PhoB-type_DNA-bd"/>
</dbReference>
<dbReference type="PANTHER" id="PTHR48111:SF22">
    <property type="entry name" value="REGULATOR OF RPOS"/>
    <property type="match status" value="1"/>
</dbReference>
<dbReference type="PROSITE" id="PS51755">
    <property type="entry name" value="OMPR_PHOB"/>
    <property type="match status" value="1"/>
</dbReference>
<sequence>MRILLIEDEPRLSEALTYILKKNKYGVDTAYDGETGQAMAETGVYDLIILDRMLPRKEGVILLKELRSQGIKTPVLLLTAKDSIQDRIEGLDAGADDYLVKPFSTDELLARLRALGRRRSNPQIQDEQLTVAGLTLKPLHCELTIENETVKLTLKESLLLELFMRHPGQVITKEQILDRVWGLDSEVEANNVEIYVHYLRKKLNSPKVKIETVRGIGYCFKEEPNVS</sequence>
<keyword evidence="6" id="KW-0804">Transcription</keyword>
<dbReference type="OrthoDB" id="9790454at2"/>
<keyword evidence="4" id="KW-0805">Transcription regulation</keyword>
<feature type="modified residue" description="4-aspartylphosphate" evidence="8">
    <location>
        <position position="51"/>
    </location>
</feature>
<dbReference type="PANTHER" id="PTHR48111">
    <property type="entry name" value="REGULATOR OF RPOS"/>
    <property type="match status" value="1"/>
</dbReference>
<evidence type="ECO:0000313" key="12">
    <source>
        <dbReference type="EMBL" id="OLN33268.1"/>
    </source>
</evidence>
<organism evidence="12 13">
    <name type="scientific">Desulfosporosinus metallidurans</name>
    <dbReference type="NCBI Taxonomy" id="1888891"/>
    <lineage>
        <taxon>Bacteria</taxon>
        <taxon>Bacillati</taxon>
        <taxon>Bacillota</taxon>
        <taxon>Clostridia</taxon>
        <taxon>Eubacteriales</taxon>
        <taxon>Desulfitobacteriaceae</taxon>
        <taxon>Desulfosporosinus</taxon>
    </lineage>
</organism>
<accession>A0A1Q8R119</accession>
<keyword evidence="2 8" id="KW-0597">Phosphoprotein</keyword>
<dbReference type="Pfam" id="PF00072">
    <property type="entry name" value="Response_reg"/>
    <property type="match status" value="1"/>
</dbReference>
<protein>
    <recommendedName>
        <fullName evidence="1">Stage 0 sporulation protein A homolog</fullName>
    </recommendedName>
</protein>
<dbReference type="SUPFAM" id="SSF46894">
    <property type="entry name" value="C-terminal effector domain of the bipartite response regulators"/>
    <property type="match status" value="1"/>
</dbReference>
<dbReference type="InterPro" id="IPR011006">
    <property type="entry name" value="CheY-like_superfamily"/>
</dbReference>
<dbReference type="GO" id="GO:0006355">
    <property type="term" value="P:regulation of DNA-templated transcription"/>
    <property type="evidence" value="ECO:0007669"/>
    <property type="project" value="InterPro"/>
</dbReference>
<dbReference type="PROSITE" id="PS50110">
    <property type="entry name" value="RESPONSE_REGULATORY"/>
    <property type="match status" value="1"/>
</dbReference>
<keyword evidence="3" id="KW-0902">Two-component regulatory system</keyword>
<keyword evidence="5 9" id="KW-0238">DNA-binding</keyword>
<reference evidence="12 13" key="1">
    <citation type="submission" date="2016-09" db="EMBL/GenBank/DDBJ databases">
        <title>Complete genome of Desulfosporosinus sp. OL.</title>
        <authorList>
            <person name="Mardanov A."/>
            <person name="Beletsky A."/>
            <person name="Panova A."/>
            <person name="Karnachuk O."/>
            <person name="Ravin N."/>
        </authorList>
    </citation>
    <scope>NUCLEOTIDE SEQUENCE [LARGE SCALE GENOMIC DNA]</scope>
    <source>
        <strain evidence="12 13">OL</strain>
    </source>
</reference>
<dbReference type="GO" id="GO:0005829">
    <property type="term" value="C:cytosol"/>
    <property type="evidence" value="ECO:0007669"/>
    <property type="project" value="TreeGrafter"/>
</dbReference>
<comment type="caution">
    <text evidence="12">The sequence shown here is derived from an EMBL/GenBank/DDBJ whole genome shotgun (WGS) entry which is preliminary data.</text>
</comment>
<feature type="DNA-binding region" description="OmpR/PhoB-type" evidence="9">
    <location>
        <begin position="126"/>
        <end position="222"/>
    </location>
</feature>
<dbReference type="AlphaFoldDB" id="A0A1Q8R119"/>
<evidence type="ECO:0000256" key="6">
    <source>
        <dbReference type="ARBA" id="ARBA00023163"/>
    </source>
</evidence>
<dbReference type="CDD" id="cd00383">
    <property type="entry name" value="trans_reg_C"/>
    <property type="match status" value="1"/>
</dbReference>
<evidence type="ECO:0000256" key="9">
    <source>
        <dbReference type="PROSITE-ProRule" id="PRU01091"/>
    </source>
</evidence>
<dbReference type="STRING" id="1888891.DSOL_0995"/>